<sequence>MTSHQAVPTLDDVAKAAGVSPATVSRSLNSPGLVSKSTLKRVKSAVDALGYTPHFGARFMSAKRTMTIGAIIPTMENAIFAKGIQAFQERLHSLGYTLLISSSSYDPEIEAEQVRALASRGADGILLIGYWREERVYEFLKQRNIPFLLAWAFAANNALPAIGFDNRASMYQLCDRVLAMGHRNVAVISGTTEGNDRASNRLKGITERLKVEGIDLASVPIIETPYDIDNGADAFERLMRLSDRPSIVMCGNDVLAVGAMQRAQEMGIKVPDDVSITGFDGIELARVVTPKLTTVRVPHSEMGRRAADELVRMVESGDVGRSQELPSEIVVEKSIASLV</sequence>
<dbReference type="GO" id="GO:0000976">
    <property type="term" value="F:transcription cis-regulatory region binding"/>
    <property type="evidence" value="ECO:0007669"/>
    <property type="project" value="TreeGrafter"/>
</dbReference>
<evidence type="ECO:0000313" key="5">
    <source>
        <dbReference type="EMBL" id="OJI94961.1"/>
    </source>
</evidence>
<evidence type="ECO:0000256" key="2">
    <source>
        <dbReference type="ARBA" id="ARBA00023125"/>
    </source>
</evidence>
<dbReference type="Pfam" id="PF00356">
    <property type="entry name" value="LacI"/>
    <property type="match status" value="1"/>
</dbReference>
<accession>A0A1L9P0F3</accession>
<dbReference type="PANTHER" id="PTHR30146">
    <property type="entry name" value="LACI-RELATED TRANSCRIPTIONAL REPRESSOR"/>
    <property type="match status" value="1"/>
</dbReference>
<dbReference type="InterPro" id="IPR000843">
    <property type="entry name" value="HTH_LacI"/>
</dbReference>
<evidence type="ECO:0000313" key="6">
    <source>
        <dbReference type="Proteomes" id="UP000184514"/>
    </source>
</evidence>
<dbReference type="GO" id="GO:0003700">
    <property type="term" value="F:DNA-binding transcription factor activity"/>
    <property type="evidence" value="ECO:0007669"/>
    <property type="project" value="TreeGrafter"/>
</dbReference>
<dbReference type="Proteomes" id="UP000184514">
    <property type="component" value="Unassembled WGS sequence"/>
</dbReference>
<organism evidence="5 6">
    <name type="scientific">Planktotalea frisia</name>
    <dbReference type="NCBI Taxonomy" id="696762"/>
    <lineage>
        <taxon>Bacteria</taxon>
        <taxon>Pseudomonadati</taxon>
        <taxon>Pseudomonadota</taxon>
        <taxon>Alphaproteobacteria</taxon>
        <taxon>Rhodobacterales</taxon>
        <taxon>Paracoccaceae</taxon>
        <taxon>Planktotalea</taxon>
    </lineage>
</organism>
<dbReference type="EMBL" id="MLCB01000071">
    <property type="protein sequence ID" value="OJI94961.1"/>
    <property type="molecule type" value="Genomic_DNA"/>
</dbReference>
<feature type="domain" description="HTH lacI-type" evidence="4">
    <location>
        <begin position="8"/>
        <end position="62"/>
    </location>
</feature>
<gene>
    <name evidence="5" type="primary">ccpA_2</name>
    <name evidence="5" type="ORF">PFRI_07990</name>
</gene>
<dbReference type="Pfam" id="PF13377">
    <property type="entry name" value="Peripla_BP_3"/>
    <property type="match status" value="1"/>
</dbReference>
<keyword evidence="3" id="KW-0804">Transcription</keyword>
<dbReference type="AlphaFoldDB" id="A0A1L9P0F3"/>
<name>A0A1L9P0F3_9RHOB</name>
<keyword evidence="2" id="KW-0238">DNA-binding</keyword>
<dbReference type="STRING" id="696762.PFRI_07990"/>
<comment type="caution">
    <text evidence="5">The sequence shown here is derived from an EMBL/GenBank/DDBJ whole genome shotgun (WGS) entry which is preliminary data.</text>
</comment>
<dbReference type="CDD" id="cd06273">
    <property type="entry name" value="PBP1_LacI-like"/>
    <property type="match status" value="1"/>
</dbReference>
<dbReference type="PRINTS" id="PR00036">
    <property type="entry name" value="HTHLACI"/>
</dbReference>
<evidence type="ECO:0000256" key="3">
    <source>
        <dbReference type="ARBA" id="ARBA00023163"/>
    </source>
</evidence>
<dbReference type="PANTHER" id="PTHR30146:SF138">
    <property type="entry name" value="TRANSCRIPTIONAL REGULATORY PROTEIN"/>
    <property type="match status" value="1"/>
</dbReference>
<keyword evidence="1" id="KW-0805">Transcription regulation</keyword>
<dbReference type="SUPFAM" id="SSF53822">
    <property type="entry name" value="Periplasmic binding protein-like I"/>
    <property type="match status" value="1"/>
</dbReference>
<protein>
    <submittedName>
        <fullName evidence="5">Catabolite control protein A</fullName>
    </submittedName>
</protein>
<reference evidence="5 6" key="1">
    <citation type="submission" date="2016-10" db="EMBL/GenBank/DDBJ databases">
        <title>Genome sequence of Planktotalea frisia SH6-1.</title>
        <authorList>
            <person name="Poehlein A."/>
            <person name="Bakenhus I."/>
            <person name="Voget S."/>
            <person name="Brinkhoff T."/>
            <person name="Simon M."/>
        </authorList>
    </citation>
    <scope>NUCLEOTIDE SEQUENCE [LARGE SCALE GENOMIC DNA]</scope>
    <source>
        <strain evidence="5 6">SH6-1</strain>
    </source>
</reference>
<dbReference type="InterPro" id="IPR010982">
    <property type="entry name" value="Lambda_DNA-bd_dom_sf"/>
</dbReference>
<dbReference type="PROSITE" id="PS50932">
    <property type="entry name" value="HTH_LACI_2"/>
    <property type="match status" value="1"/>
</dbReference>
<evidence type="ECO:0000256" key="1">
    <source>
        <dbReference type="ARBA" id="ARBA00023015"/>
    </source>
</evidence>
<dbReference type="Gene3D" id="1.10.260.40">
    <property type="entry name" value="lambda repressor-like DNA-binding domains"/>
    <property type="match status" value="1"/>
</dbReference>
<dbReference type="InterPro" id="IPR046335">
    <property type="entry name" value="LacI/GalR-like_sensor"/>
</dbReference>
<dbReference type="SMART" id="SM00354">
    <property type="entry name" value="HTH_LACI"/>
    <property type="match status" value="1"/>
</dbReference>
<evidence type="ECO:0000259" key="4">
    <source>
        <dbReference type="PROSITE" id="PS50932"/>
    </source>
</evidence>
<dbReference type="RefSeq" id="WP_072629456.1">
    <property type="nucleotide sequence ID" value="NZ_MLCB01000071.1"/>
</dbReference>
<dbReference type="OrthoDB" id="8433438at2"/>
<proteinExistence type="predicted"/>
<keyword evidence="6" id="KW-1185">Reference proteome</keyword>
<dbReference type="Gene3D" id="3.40.50.2300">
    <property type="match status" value="2"/>
</dbReference>
<dbReference type="InterPro" id="IPR028082">
    <property type="entry name" value="Peripla_BP_I"/>
</dbReference>
<dbReference type="SUPFAM" id="SSF47413">
    <property type="entry name" value="lambda repressor-like DNA-binding domains"/>
    <property type="match status" value="1"/>
</dbReference>
<dbReference type="CDD" id="cd01392">
    <property type="entry name" value="HTH_LacI"/>
    <property type="match status" value="1"/>
</dbReference>